<evidence type="ECO:0000256" key="6">
    <source>
        <dbReference type="ARBA" id="ARBA00022927"/>
    </source>
</evidence>
<dbReference type="HAMAP" id="MF_00422">
    <property type="entry name" value="SecE"/>
    <property type="match status" value="1"/>
</dbReference>
<dbReference type="GO" id="GO:0005789">
    <property type="term" value="C:endoplasmic reticulum membrane"/>
    <property type="evidence" value="ECO:0007669"/>
    <property type="project" value="UniProtKB-SubCell"/>
</dbReference>
<dbReference type="Pfam" id="PF00584">
    <property type="entry name" value="SecE"/>
    <property type="match status" value="1"/>
</dbReference>
<feature type="transmembrane region" description="Helical" evidence="10">
    <location>
        <begin position="40"/>
        <end position="65"/>
    </location>
</feature>
<dbReference type="PANTHER" id="PTHR12309">
    <property type="entry name" value="SEC61 GAMMA SUBUNIT"/>
    <property type="match status" value="1"/>
</dbReference>
<evidence type="ECO:0000256" key="2">
    <source>
        <dbReference type="ARBA" id="ARBA00008274"/>
    </source>
</evidence>
<dbReference type="SUPFAM" id="SSF103456">
    <property type="entry name" value="Preprotein translocase SecE subunit"/>
    <property type="match status" value="1"/>
</dbReference>
<evidence type="ECO:0000256" key="5">
    <source>
        <dbReference type="ARBA" id="ARBA00022824"/>
    </source>
</evidence>
<dbReference type="InterPro" id="IPR001901">
    <property type="entry name" value="Translocase_SecE/Sec61-g"/>
</dbReference>
<dbReference type="GO" id="GO:0015031">
    <property type="term" value="P:protein transport"/>
    <property type="evidence" value="ECO:0007669"/>
    <property type="project" value="UniProtKB-KW"/>
</dbReference>
<evidence type="ECO:0000256" key="1">
    <source>
        <dbReference type="ARBA" id="ARBA00004389"/>
    </source>
</evidence>
<keyword evidence="9 10" id="KW-0472">Membrane</keyword>
<keyword evidence="3" id="KW-0813">Transport</keyword>
<keyword evidence="7 10" id="KW-1133">Transmembrane helix</keyword>
<keyword evidence="8" id="KW-0811">Translocation</keyword>
<evidence type="ECO:0000313" key="12">
    <source>
        <dbReference type="Proteomes" id="UP001530400"/>
    </source>
</evidence>
<dbReference type="InterPro" id="IPR023391">
    <property type="entry name" value="Prot_translocase_SecE_dom_sf"/>
</dbReference>
<sequence>MSEKEGFNELLIQPLRQFAKDSIHLVKKCTKPDRKEFTQIARATGIGFLIMGFIGFFVKLVHIPINNILVGN</sequence>
<keyword evidence="12" id="KW-1185">Reference proteome</keyword>
<evidence type="ECO:0000256" key="10">
    <source>
        <dbReference type="SAM" id="Phobius"/>
    </source>
</evidence>
<dbReference type="InterPro" id="IPR008158">
    <property type="entry name" value="Translocase_Sec61-g"/>
</dbReference>
<gene>
    <name evidence="11" type="ORF">ACHAWO_002279</name>
</gene>
<protein>
    <submittedName>
        <fullName evidence="11">Uncharacterized protein</fullName>
    </submittedName>
</protein>
<proteinExistence type="inferred from homology"/>
<evidence type="ECO:0000256" key="9">
    <source>
        <dbReference type="ARBA" id="ARBA00023136"/>
    </source>
</evidence>
<keyword evidence="6" id="KW-0653">Protein transport</keyword>
<evidence type="ECO:0000256" key="4">
    <source>
        <dbReference type="ARBA" id="ARBA00022692"/>
    </source>
</evidence>
<dbReference type="FunFam" id="1.20.5.820:FF:000001">
    <property type="entry name" value="Transport protein Sec61 subunit gamma"/>
    <property type="match status" value="1"/>
</dbReference>
<reference evidence="11 12" key="1">
    <citation type="submission" date="2024-10" db="EMBL/GenBank/DDBJ databases">
        <title>Updated reference genomes for cyclostephanoid diatoms.</title>
        <authorList>
            <person name="Roberts W.R."/>
            <person name="Alverson A.J."/>
        </authorList>
    </citation>
    <scope>NUCLEOTIDE SEQUENCE [LARGE SCALE GENOMIC DNA]</scope>
    <source>
        <strain evidence="11 12">AJA010-31</strain>
    </source>
</reference>
<name>A0ABD3MVI9_9STRA</name>
<dbReference type="EMBL" id="JALLPJ020001378">
    <property type="protein sequence ID" value="KAL3766841.1"/>
    <property type="molecule type" value="Genomic_DNA"/>
</dbReference>
<evidence type="ECO:0000256" key="7">
    <source>
        <dbReference type="ARBA" id="ARBA00022989"/>
    </source>
</evidence>
<dbReference type="NCBIfam" id="TIGR00327">
    <property type="entry name" value="secE_euk_arch"/>
    <property type="match status" value="1"/>
</dbReference>
<keyword evidence="5" id="KW-0256">Endoplasmic reticulum</keyword>
<evidence type="ECO:0000313" key="11">
    <source>
        <dbReference type="EMBL" id="KAL3766841.1"/>
    </source>
</evidence>
<evidence type="ECO:0000256" key="3">
    <source>
        <dbReference type="ARBA" id="ARBA00022448"/>
    </source>
</evidence>
<dbReference type="Proteomes" id="UP001530400">
    <property type="component" value="Unassembled WGS sequence"/>
</dbReference>
<dbReference type="Gene3D" id="1.20.5.820">
    <property type="entry name" value="Preprotein translocase SecE subunit"/>
    <property type="match status" value="1"/>
</dbReference>
<accession>A0ABD3MVI9</accession>
<comment type="similarity">
    <text evidence="2">Belongs to the SecE/SEC61-gamma family.</text>
</comment>
<dbReference type="PROSITE" id="PS01067">
    <property type="entry name" value="SECE_SEC61G"/>
    <property type="match status" value="1"/>
</dbReference>
<keyword evidence="4 10" id="KW-0812">Transmembrane</keyword>
<comment type="subcellular location">
    <subcellularLocation>
        <location evidence="1">Endoplasmic reticulum membrane</location>
        <topology evidence="1">Single-pass membrane protein</topology>
    </subcellularLocation>
</comment>
<organism evidence="11 12">
    <name type="scientific">Cyclotella atomus</name>
    <dbReference type="NCBI Taxonomy" id="382360"/>
    <lineage>
        <taxon>Eukaryota</taxon>
        <taxon>Sar</taxon>
        <taxon>Stramenopiles</taxon>
        <taxon>Ochrophyta</taxon>
        <taxon>Bacillariophyta</taxon>
        <taxon>Coscinodiscophyceae</taxon>
        <taxon>Thalassiosirophycidae</taxon>
        <taxon>Stephanodiscales</taxon>
        <taxon>Stephanodiscaceae</taxon>
        <taxon>Cyclotella</taxon>
    </lineage>
</organism>
<comment type="caution">
    <text evidence="11">The sequence shown here is derived from an EMBL/GenBank/DDBJ whole genome shotgun (WGS) entry which is preliminary data.</text>
</comment>
<evidence type="ECO:0000256" key="8">
    <source>
        <dbReference type="ARBA" id="ARBA00023010"/>
    </source>
</evidence>
<dbReference type="AlphaFoldDB" id="A0ABD3MVI9"/>